<evidence type="ECO:0000313" key="6">
    <source>
        <dbReference type="Proteomes" id="UP001602322"/>
    </source>
</evidence>
<evidence type="ECO:0000256" key="2">
    <source>
        <dbReference type="ARBA" id="ARBA00011915"/>
    </source>
</evidence>
<dbReference type="CDD" id="cd06558">
    <property type="entry name" value="crotonase-like"/>
    <property type="match status" value="1"/>
</dbReference>
<dbReference type="NCBIfam" id="NF004127">
    <property type="entry name" value="PRK05617.1"/>
    <property type="match status" value="1"/>
</dbReference>
<accession>A0ABW6X6Z6</accession>
<dbReference type="EMBL" id="JBIBEG010000003">
    <property type="protein sequence ID" value="MFF5896777.1"/>
    <property type="molecule type" value="Genomic_DNA"/>
</dbReference>
<dbReference type="InterPro" id="IPR029045">
    <property type="entry name" value="ClpP/crotonase-like_dom_sf"/>
</dbReference>
<evidence type="ECO:0000313" key="5">
    <source>
        <dbReference type="EMBL" id="MFF5896777.1"/>
    </source>
</evidence>
<dbReference type="SUPFAM" id="SSF52096">
    <property type="entry name" value="ClpP/crotonase"/>
    <property type="match status" value="1"/>
</dbReference>
<evidence type="ECO:0000256" key="1">
    <source>
        <dbReference type="ARBA" id="ARBA00001709"/>
    </source>
</evidence>
<evidence type="ECO:0000259" key="4">
    <source>
        <dbReference type="Pfam" id="PF16113"/>
    </source>
</evidence>
<protein>
    <recommendedName>
        <fullName evidence="2">3-hydroxyisobutyryl-CoA hydrolase</fullName>
        <ecNumber evidence="2">3.1.2.4</ecNumber>
    </recommendedName>
</protein>
<reference evidence="5 6" key="1">
    <citation type="submission" date="2024-10" db="EMBL/GenBank/DDBJ databases">
        <title>The Natural Products Discovery Center: Release of the First 8490 Sequenced Strains for Exploring Actinobacteria Biosynthetic Diversity.</title>
        <authorList>
            <person name="Kalkreuter E."/>
            <person name="Kautsar S.A."/>
            <person name="Yang D."/>
            <person name="Bader C.D."/>
            <person name="Teijaro C.N."/>
            <person name="Fluegel L."/>
            <person name="Davis C.M."/>
            <person name="Simpson J.R."/>
            <person name="Lauterbach L."/>
            <person name="Steele A.D."/>
            <person name="Gui C."/>
            <person name="Meng S."/>
            <person name="Li G."/>
            <person name="Viehrig K."/>
            <person name="Ye F."/>
            <person name="Su P."/>
            <person name="Kiefer A.F."/>
            <person name="Nichols A."/>
            <person name="Cepeda A.J."/>
            <person name="Yan W."/>
            <person name="Fan B."/>
            <person name="Jiang Y."/>
            <person name="Adhikari A."/>
            <person name="Zheng C.-J."/>
            <person name="Schuster L."/>
            <person name="Cowan T.M."/>
            <person name="Smanski M.J."/>
            <person name="Chevrette M.G."/>
            <person name="De Carvalho L.P.S."/>
            <person name="Shen B."/>
        </authorList>
    </citation>
    <scope>NUCLEOTIDE SEQUENCE [LARGE SCALE GENOMIC DNA]</scope>
    <source>
        <strain evidence="5 6">NPDC012540</strain>
    </source>
</reference>
<keyword evidence="3" id="KW-0378">Hydrolase</keyword>
<comment type="catalytic activity">
    <reaction evidence="1">
        <text>3-hydroxy-2-methylpropanoyl-CoA + H2O = 3-hydroxy-2-methylpropanoate + CoA + H(+)</text>
        <dbReference type="Rhea" id="RHEA:20888"/>
        <dbReference type="ChEBI" id="CHEBI:11805"/>
        <dbReference type="ChEBI" id="CHEBI:15377"/>
        <dbReference type="ChEBI" id="CHEBI:15378"/>
        <dbReference type="ChEBI" id="CHEBI:57287"/>
        <dbReference type="ChEBI" id="CHEBI:57340"/>
        <dbReference type="EC" id="3.1.2.4"/>
    </reaction>
</comment>
<gene>
    <name evidence="5" type="ORF">ACFY8O_12715</name>
</gene>
<dbReference type="InterPro" id="IPR032259">
    <property type="entry name" value="HIBYL-CoA-H"/>
</dbReference>
<dbReference type="PANTHER" id="PTHR43176:SF3">
    <property type="entry name" value="3-HYDROXYISOBUTYRYL-COA HYDROLASE, MITOCHONDRIAL"/>
    <property type="match status" value="1"/>
</dbReference>
<name>A0ABW6X6Z6_9ACTN</name>
<evidence type="ECO:0000256" key="3">
    <source>
        <dbReference type="ARBA" id="ARBA00022801"/>
    </source>
</evidence>
<dbReference type="RefSeq" id="WP_387901220.1">
    <property type="nucleotide sequence ID" value="NZ_JBIBEG010000003.1"/>
</dbReference>
<proteinExistence type="predicted"/>
<dbReference type="Pfam" id="PF16113">
    <property type="entry name" value="ECH_2"/>
    <property type="match status" value="1"/>
</dbReference>
<dbReference type="EC" id="3.1.2.4" evidence="2"/>
<organism evidence="5 6">
    <name type="scientific">Streptomyces argenteolus</name>
    <dbReference type="NCBI Taxonomy" id="67274"/>
    <lineage>
        <taxon>Bacteria</taxon>
        <taxon>Bacillati</taxon>
        <taxon>Actinomycetota</taxon>
        <taxon>Actinomycetes</taxon>
        <taxon>Kitasatosporales</taxon>
        <taxon>Streptomycetaceae</taxon>
        <taxon>Streptomyces</taxon>
    </lineage>
</organism>
<dbReference type="Gene3D" id="3.90.226.10">
    <property type="entry name" value="2-enoyl-CoA Hydratase, Chain A, domain 1"/>
    <property type="match status" value="1"/>
</dbReference>
<comment type="caution">
    <text evidence="5">The sequence shown here is derived from an EMBL/GenBank/DDBJ whole genome shotgun (WGS) entry which is preliminary data.</text>
</comment>
<keyword evidence="6" id="KW-1185">Reference proteome</keyword>
<feature type="domain" description="Enoyl-CoA hydratase/isomerase" evidence="4">
    <location>
        <begin position="15"/>
        <end position="339"/>
    </location>
</feature>
<dbReference type="PANTHER" id="PTHR43176">
    <property type="entry name" value="3-HYDROXYISOBUTYRYL-COA HYDROLASE-RELATED"/>
    <property type="match status" value="1"/>
</dbReference>
<dbReference type="InterPro" id="IPR045004">
    <property type="entry name" value="ECH_dom"/>
</dbReference>
<sequence>MNVDEPVLLHTEGHVRHIVLNRPRALNALTHTMVLGIEEALIEAAADESVTAVLIRGAGDRGLCAGGDIRSIYEDARAGRRASVGFWRDEYRLNARIARFPKPYVALMDGIVMGGGVGVSAHGDVRIVTERSRVAMPETGIGFVPDVGGTHLLASAPGELGVHLALTGRAVGAADAILCGLADHFVPAHALAELVRDLSRSTGAAEVADTVQRHATEAPGGELAEQRAWIDDCYAADTVEEIVERLLKSGVAAAEETAAALLAVSPTALKVTLAAVRGARRLGGLEEVLDQEFRVSCRAFAGPDLVEGVRARIIDKDRSPRWSPADLDDVTAADVARHFEPLGDEELGLASR</sequence>
<dbReference type="Proteomes" id="UP001602322">
    <property type="component" value="Unassembled WGS sequence"/>
</dbReference>